<dbReference type="Proteomes" id="UP000241872">
    <property type="component" value="Segment"/>
</dbReference>
<name>A0A2P1N5C7_9CAUD</name>
<organism evidence="2 3">
    <name type="scientific">Mycobacterium phage BigMama</name>
    <dbReference type="NCBI Taxonomy" id="2126786"/>
    <lineage>
        <taxon>Viruses</taxon>
        <taxon>Duplodnaviria</taxon>
        <taxon>Heunggongvirae</taxon>
        <taxon>Uroviricota</taxon>
        <taxon>Caudoviricetes</taxon>
        <taxon>Dclasvirinae</taxon>
        <taxon>Plotvirus</taxon>
        <taxon>Plotvirus plot</taxon>
    </lineage>
</organism>
<accession>A0A2P1N5C7</accession>
<protein>
    <submittedName>
        <fullName evidence="2">Minor tail protein</fullName>
    </submittedName>
</protein>
<gene>
    <name evidence="2" type="primary">28</name>
    <name evidence="2" type="ORF">PBI_BIGMAMA_28</name>
</gene>
<dbReference type="Gene3D" id="2.60.120.260">
    <property type="entry name" value="Galactose-binding domain-like"/>
    <property type="match status" value="1"/>
</dbReference>
<dbReference type="EMBL" id="MH025888">
    <property type="protein sequence ID" value="AVP43126.1"/>
    <property type="molecule type" value="Genomic_DNA"/>
</dbReference>
<evidence type="ECO:0000313" key="2">
    <source>
        <dbReference type="EMBL" id="AVP43126.1"/>
    </source>
</evidence>
<feature type="compositionally biased region" description="Gly residues" evidence="1">
    <location>
        <begin position="683"/>
        <end position="709"/>
    </location>
</feature>
<feature type="region of interest" description="Disordered" evidence="1">
    <location>
        <begin position="670"/>
        <end position="738"/>
    </location>
</feature>
<evidence type="ECO:0000256" key="1">
    <source>
        <dbReference type="SAM" id="MobiDB-lite"/>
    </source>
</evidence>
<reference evidence="3" key="1">
    <citation type="submission" date="2018-03" db="EMBL/GenBank/DDBJ databases">
        <authorList>
            <person name="Robinson P."/>
            <person name="Figel D."/>
            <person name="Zack K.M."/>
            <person name="Garlena R.A."/>
            <person name="Russell D.A."/>
            <person name="Pope W.H."/>
            <person name="Jacobs-Sera D."/>
            <person name="Hatfull G.F."/>
        </authorList>
    </citation>
    <scope>NUCLEOTIDE SEQUENCE [LARGE SCALE GENOMIC DNA]</scope>
</reference>
<evidence type="ECO:0000313" key="3">
    <source>
        <dbReference type="Proteomes" id="UP000241872"/>
    </source>
</evidence>
<sequence length="756" mass="79802">MAYEYESKESRALRSIQSKNYPDTNKDFVKNLSRLNSSVDYISSYMIIMQKGIDDANKNFIEQIQSFINDLIVLFAGGEPTGIELGDLKYIIQALGALFGFNGPFPMSLINAVQHFFLGYVVPLPQFTDVITDTIIAWAEELGLDPEFVDALRELADAINDLGMSIGDLFANIMSIFNIFQIPELGTGPLAELWDLLAGIFDGINGNALRPVLLAISNWTIPFIEGLASLVNYLDDLVDGLANGKFLKINSPLNAANLFGAIGSNLIKVVPAGALTNRRVELIDNPHFTEDAIAPGSEWAVDMLSSRTDNDGTGSATVIANGQPHALNTGANKDDKIPVGPGQRIPLGIYISHDGAVATGPAIILQVRRFNGNIPIVGLYEIGSYTPPVEDLPWPGHKLEGVYTVEEDVTHIQVRVYVTEAALAGRYRIDDVDFAKVTDLALIPGLTQALEALESGQRALQHAIANAVSSIPIIGDGLEDLINALQNFNPANIAGALGSSLLKGDLFGIIRHMIAAARGVPVSAVAEDATLADLYNAMNAALNNVAGSDETTFVDTTTFVPVNAAWTNYIDVVGVGKGQDGMDGPTVPPIPGVFGQGGHLGKVLATTWVKGVHYDNDLTGVQVTFNSNGSVTFSIPGYSLTCPPASGPPRQFQIGTGWHGKGPGTYVYNDRPYAAGGTQNQPGGNGIGPGGSGAGGGVLQSGGRGGPAGGWVRRRAAEAENPSTGSDTTPPTPPKVSVVNATNDTLYLLPSGSVDQ</sequence>
<proteinExistence type="predicted"/>